<dbReference type="PANTHER" id="PTHR21432">
    <property type="entry name" value="ACETYL-COA HYDROLASE-RELATED"/>
    <property type="match status" value="1"/>
</dbReference>
<evidence type="ECO:0000313" key="2">
    <source>
        <dbReference type="EMBL" id="NKC29603.1"/>
    </source>
</evidence>
<protein>
    <submittedName>
        <fullName evidence="2">4-hydroxybutyrate coenzyme A transferase</fullName>
    </submittedName>
</protein>
<evidence type="ECO:0000259" key="1">
    <source>
        <dbReference type="Pfam" id="PF13336"/>
    </source>
</evidence>
<dbReference type="EMBL" id="JAAVNE010000002">
    <property type="protein sequence ID" value="NKC29603.1"/>
    <property type="molecule type" value="Genomic_DNA"/>
</dbReference>
<dbReference type="SUPFAM" id="SSF100950">
    <property type="entry name" value="NagB/RpiA/CoA transferase-like"/>
    <property type="match status" value="2"/>
</dbReference>
<dbReference type="Gene3D" id="3.30.750.70">
    <property type="entry name" value="4-hydroxybutyrate coenzyme like domains"/>
    <property type="match status" value="1"/>
</dbReference>
<dbReference type="InterPro" id="IPR037171">
    <property type="entry name" value="NagB/RpiA_transferase-like"/>
</dbReference>
<proteinExistence type="predicted"/>
<keyword evidence="2" id="KW-0808">Transferase</keyword>
<evidence type="ECO:0000313" key="3">
    <source>
        <dbReference type="Proteomes" id="UP000787635"/>
    </source>
</evidence>
<comment type="caution">
    <text evidence="2">The sequence shown here is derived from an EMBL/GenBank/DDBJ whole genome shotgun (WGS) entry which is preliminary data.</text>
</comment>
<dbReference type="Proteomes" id="UP000787635">
    <property type="component" value="Unassembled WGS sequence"/>
</dbReference>
<reference evidence="2 3" key="1">
    <citation type="submission" date="2020-03" db="EMBL/GenBank/DDBJ databases">
        <title>Roseomonas selenitidurans sp. nov. isolated from urban soil.</title>
        <authorList>
            <person name="Liu H."/>
        </authorList>
    </citation>
    <scope>NUCLEOTIDE SEQUENCE [LARGE SCALE GENOMIC DNA]</scope>
    <source>
        <strain evidence="2 3">BU-1</strain>
    </source>
</reference>
<organism evidence="2 3">
    <name type="scientific">Falsiroseomonas selenitidurans</name>
    <dbReference type="NCBI Taxonomy" id="2716335"/>
    <lineage>
        <taxon>Bacteria</taxon>
        <taxon>Pseudomonadati</taxon>
        <taxon>Pseudomonadota</taxon>
        <taxon>Alphaproteobacteria</taxon>
        <taxon>Acetobacterales</taxon>
        <taxon>Roseomonadaceae</taxon>
        <taxon>Falsiroseomonas</taxon>
    </lineage>
</organism>
<dbReference type="InterPro" id="IPR038460">
    <property type="entry name" value="AcetylCoA_hyd_C_sf"/>
</dbReference>
<dbReference type="InterPro" id="IPR026888">
    <property type="entry name" value="AcetylCoA_hyd_C"/>
</dbReference>
<dbReference type="Gene3D" id="3.40.1080.20">
    <property type="entry name" value="Acetyl-CoA hydrolase/transferase C-terminal domain"/>
    <property type="match status" value="1"/>
</dbReference>
<sequence>MSPALFAAGLKPGLRIFIAGCGGEPLAVLEALPAYAGTLLAVPVAGVNRRDLSAIAPLEAAFMTPELRPGLAAGRVRFLPLHYSEADAWLRGPAAVDMAIFRCAAPRGGSVSLALAHDFIPGLAAAGASLVGVVDPSLPDVPDGVRLPLSRLQALVDGPSPTPLLPAEAPGEAMAVLARHAAGLVRDGDTVQAGIGSAAAAVLDALSDHRGLRCHGGMIGDAVPRLLDAGAVTQVTTGVALGSAALYDRVARETRIAFRPVSETHDAARLAATPSLVAINAAVEVDLFGQVNSEMIDGRQISGQGGVADFVRGARRSPGGRAVTALLASGRGGTVSRIVACLKPGTPVSVTRADADWVVTEHGVACLRHADLETRAQRLIGLAAPQFRDALAAAWEALRRAM</sequence>
<gene>
    <name evidence="2" type="ORF">HEQ75_01925</name>
</gene>
<dbReference type="GO" id="GO:0016740">
    <property type="term" value="F:transferase activity"/>
    <property type="evidence" value="ECO:0007669"/>
    <property type="project" value="UniProtKB-KW"/>
</dbReference>
<dbReference type="Pfam" id="PF13336">
    <property type="entry name" value="AcetylCoA_hyd_C"/>
    <property type="match status" value="1"/>
</dbReference>
<dbReference type="PANTHER" id="PTHR21432:SF20">
    <property type="entry name" value="ACETYL-COA HYDROLASE"/>
    <property type="match status" value="1"/>
</dbReference>
<dbReference type="InterPro" id="IPR046433">
    <property type="entry name" value="ActCoA_hydro"/>
</dbReference>
<dbReference type="RefSeq" id="WP_168027232.1">
    <property type="nucleotide sequence ID" value="NZ_JAAVNE010000002.1"/>
</dbReference>
<accession>A0ABX1E1C1</accession>
<feature type="domain" description="Acetyl-CoA hydrolase/transferase C-terminal" evidence="1">
    <location>
        <begin position="242"/>
        <end position="393"/>
    </location>
</feature>
<keyword evidence="3" id="KW-1185">Reference proteome</keyword>
<dbReference type="Gene3D" id="3.40.1080.10">
    <property type="entry name" value="Glutaconate Coenzyme A-transferase"/>
    <property type="match status" value="1"/>
</dbReference>
<name>A0ABX1E1C1_9PROT</name>